<feature type="region of interest" description="Disordered" evidence="1">
    <location>
        <begin position="33"/>
        <end position="65"/>
    </location>
</feature>
<keyword evidence="3" id="KW-1185">Reference proteome</keyword>
<proteinExistence type="predicted"/>
<comment type="caution">
    <text evidence="2">The sequence shown here is derived from an EMBL/GenBank/DDBJ whole genome shotgun (WGS) entry which is preliminary data.</text>
</comment>
<dbReference type="EMBL" id="NBNE01013132">
    <property type="protein sequence ID" value="OWY95286.1"/>
    <property type="molecule type" value="Genomic_DNA"/>
</dbReference>
<name>A0A225URX0_9STRA</name>
<organism evidence="2 3">
    <name type="scientific">Phytophthora megakarya</name>
    <dbReference type="NCBI Taxonomy" id="4795"/>
    <lineage>
        <taxon>Eukaryota</taxon>
        <taxon>Sar</taxon>
        <taxon>Stramenopiles</taxon>
        <taxon>Oomycota</taxon>
        <taxon>Peronosporomycetes</taxon>
        <taxon>Peronosporales</taxon>
        <taxon>Peronosporaceae</taxon>
        <taxon>Phytophthora</taxon>
    </lineage>
</organism>
<evidence type="ECO:0000313" key="3">
    <source>
        <dbReference type="Proteomes" id="UP000198211"/>
    </source>
</evidence>
<dbReference type="Proteomes" id="UP000198211">
    <property type="component" value="Unassembled WGS sequence"/>
</dbReference>
<accession>A0A225URX0</accession>
<dbReference type="OrthoDB" id="93247at2759"/>
<gene>
    <name evidence="2" type="ORF">PHMEG_00034745</name>
</gene>
<protein>
    <submittedName>
        <fullName evidence="2">Uncharacterized protein</fullName>
    </submittedName>
</protein>
<reference evidence="3" key="1">
    <citation type="submission" date="2017-03" db="EMBL/GenBank/DDBJ databases">
        <title>Phytopthora megakarya and P. palmivora, two closely related causual agents of cacao black pod achieved similar genome size and gene model numbers by different mechanisms.</title>
        <authorList>
            <person name="Ali S."/>
            <person name="Shao J."/>
            <person name="Larry D.J."/>
            <person name="Kronmiller B."/>
            <person name="Shen D."/>
            <person name="Strem M.D."/>
            <person name="Melnick R.L."/>
            <person name="Guiltinan M.J."/>
            <person name="Tyler B.M."/>
            <person name="Meinhardt L.W."/>
            <person name="Bailey B.A."/>
        </authorList>
    </citation>
    <scope>NUCLEOTIDE SEQUENCE [LARGE SCALE GENOMIC DNA]</scope>
    <source>
        <strain evidence="3">zdho120</strain>
    </source>
</reference>
<dbReference type="AlphaFoldDB" id="A0A225URX0"/>
<evidence type="ECO:0000313" key="2">
    <source>
        <dbReference type="EMBL" id="OWY95286.1"/>
    </source>
</evidence>
<evidence type="ECO:0000256" key="1">
    <source>
        <dbReference type="SAM" id="MobiDB-lite"/>
    </source>
</evidence>
<sequence>MTSSKVMSGSSANNSDAYHSLWWEEYGGGWSPPNKSLQQRASSGSTGLFNTPRAGQTAGTMSGLQGNSLSNLPPIVLSNAVPHVVKSLPQFFSDSATVEKVRLFWNVFEANTEGLPDQSRLLMFSQKLKGREAERWSGNSYP</sequence>